<dbReference type="GO" id="GO:0016491">
    <property type="term" value="F:oxidoreductase activity"/>
    <property type="evidence" value="ECO:0007669"/>
    <property type="project" value="UniProtKB-KW"/>
</dbReference>
<reference evidence="3 4" key="1">
    <citation type="submission" date="2015-11" db="EMBL/GenBank/DDBJ databases">
        <title>Draft Genome Sequence of the Strain BR 10303 (Bradyrhizobium sp.) isolated from nodules of Centrolobium paraense.</title>
        <authorList>
            <person name="Zelli J.E."/>
            <person name="Simoes-Araujo J.L."/>
            <person name="Barauna A.C."/>
            <person name="Silva K."/>
        </authorList>
    </citation>
    <scope>NUCLEOTIDE SEQUENCE [LARGE SCALE GENOMIC DNA]</scope>
    <source>
        <strain evidence="3 4">BR 10303</strain>
    </source>
</reference>
<accession>A0A109JIJ1</accession>
<name>A0A109JIJ1_9BRAD</name>
<evidence type="ECO:0000256" key="1">
    <source>
        <dbReference type="ARBA" id="ARBA00023002"/>
    </source>
</evidence>
<dbReference type="GO" id="GO:0005737">
    <property type="term" value="C:cytoplasm"/>
    <property type="evidence" value="ECO:0007669"/>
    <property type="project" value="TreeGrafter"/>
</dbReference>
<dbReference type="InterPro" id="IPR006076">
    <property type="entry name" value="FAD-dep_OxRdtase"/>
</dbReference>
<dbReference type="Gene3D" id="3.50.50.60">
    <property type="entry name" value="FAD/NAD(P)-binding domain"/>
    <property type="match status" value="2"/>
</dbReference>
<gene>
    <name evidence="3" type="ORF">AS156_15980</name>
</gene>
<dbReference type="InterPro" id="IPR036188">
    <property type="entry name" value="FAD/NAD-bd_sf"/>
</dbReference>
<dbReference type="AlphaFoldDB" id="A0A109JIJ1"/>
<dbReference type="PANTHER" id="PTHR13847:SF289">
    <property type="entry name" value="GLYCINE OXIDASE"/>
    <property type="match status" value="1"/>
</dbReference>
<dbReference type="Gene3D" id="3.30.9.10">
    <property type="entry name" value="D-Amino Acid Oxidase, subunit A, domain 2"/>
    <property type="match status" value="1"/>
</dbReference>
<proteinExistence type="predicted"/>
<protein>
    <recommendedName>
        <fullName evidence="2">FAD dependent oxidoreductase domain-containing protein</fullName>
    </recommendedName>
</protein>
<evidence type="ECO:0000313" key="3">
    <source>
        <dbReference type="EMBL" id="KWV49483.1"/>
    </source>
</evidence>
<dbReference type="PANTHER" id="PTHR13847">
    <property type="entry name" value="SARCOSINE DEHYDROGENASE-RELATED"/>
    <property type="match status" value="1"/>
</dbReference>
<keyword evidence="4" id="KW-1185">Reference proteome</keyword>
<dbReference type="SUPFAM" id="SSF54373">
    <property type="entry name" value="FAD-linked reductases, C-terminal domain"/>
    <property type="match status" value="1"/>
</dbReference>
<organism evidence="3 4">
    <name type="scientific">Bradyrhizobium macuxiense</name>
    <dbReference type="NCBI Taxonomy" id="1755647"/>
    <lineage>
        <taxon>Bacteria</taxon>
        <taxon>Pseudomonadati</taxon>
        <taxon>Pseudomonadota</taxon>
        <taxon>Alphaproteobacteria</taxon>
        <taxon>Hyphomicrobiales</taxon>
        <taxon>Nitrobacteraceae</taxon>
        <taxon>Bradyrhizobium</taxon>
    </lineage>
</organism>
<feature type="domain" description="FAD dependent oxidoreductase" evidence="2">
    <location>
        <begin position="2"/>
        <end position="398"/>
    </location>
</feature>
<sequence length="416" mass="45856">MKVVVIGAGIVGLFAALEIQRTGRHVVILDPGDPGGRQAASYGNAGWVSPAALMPVSIPGLWRQLPRLLVDKSGPLVIRWQHLPRLLPWLLRFFWAGRSWKKVEACAKLRFELCRDSVVDHQRVAAEAGVSHLVEHKGALFVYPEKSDFLASQFYWEMRRRLGFKVTELDKADLQKHEPNISDRYQFGVLLEEECHVTDLKAYCEAIAELIRNRGGEFIRAQAKGLMISGGRLKAIMTDERSIECAQAVLTAGIGSKKLAAAAGDRVPLESERGYHVMIADEGKTINRPIMPTDGRMGITPMRQGLRIAGQVELASVGAPPDWRRAKILHQWLSSILQSPPVVSDKVVDQWMGHRPSTPDGLPCIGPARFCRGLFYGFGHGHTGLTQAPATAKLLAALVAGQEPHIDISAMSVHRF</sequence>
<dbReference type="Proteomes" id="UP000057737">
    <property type="component" value="Unassembled WGS sequence"/>
</dbReference>
<comment type="caution">
    <text evidence="3">The sequence shown here is derived from an EMBL/GenBank/DDBJ whole genome shotgun (WGS) entry which is preliminary data.</text>
</comment>
<evidence type="ECO:0000259" key="2">
    <source>
        <dbReference type="Pfam" id="PF01266"/>
    </source>
</evidence>
<dbReference type="EMBL" id="LNCU01000100">
    <property type="protein sequence ID" value="KWV49483.1"/>
    <property type="molecule type" value="Genomic_DNA"/>
</dbReference>
<dbReference type="SUPFAM" id="SSF51905">
    <property type="entry name" value="FAD/NAD(P)-binding domain"/>
    <property type="match status" value="1"/>
</dbReference>
<evidence type="ECO:0000313" key="4">
    <source>
        <dbReference type="Proteomes" id="UP000057737"/>
    </source>
</evidence>
<keyword evidence="1" id="KW-0560">Oxidoreductase</keyword>
<dbReference type="Pfam" id="PF01266">
    <property type="entry name" value="DAO"/>
    <property type="match status" value="1"/>
</dbReference>